<accession>A0A927F947</accession>
<dbReference type="AlphaFoldDB" id="A0A927F947"/>
<dbReference type="Proteomes" id="UP000622317">
    <property type="component" value="Unassembled WGS sequence"/>
</dbReference>
<dbReference type="InterPro" id="IPR022789">
    <property type="entry name" value="ParD"/>
</dbReference>
<evidence type="ECO:0000313" key="3">
    <source>
        <dbReference type="EMBL" id="MBD5780773.1"/>
    </source>
</evidence>
<evidence type="ECO:0000313" key="4">
    <source>
        <dbReference type="Proteomes" id="UP000622317"/>
    </source>
</evidence>
<dbReference type="PANTHER" id="PTHR36582:SF2">
    <property type="entry name" value="ANTITOXIN PARD"/>
    <property type="match status" value="1"/>
</dbReference>
<evidence type="ECO:0000256" key="2">
    <source>
        <dbReference type="ARBA" id="ARBA00022649"/>
    </source>
</evidence>
<sequence length="87" mass="9869">MNVSLTPELEKWVQDKVQSGLYSSSSEVVRDALRVLHQFEAERARKLSTLQSEIQVGLEQLKAGKSKPMDSTLMKRIKARGRERLNG</sequence>
<dbReference type="RefSeq" id="WP_191617883.1">
    <property type="nucleotide sequence ID" value="NZ_JACYFG010000038.1"/>
</dbReference>
<name>A0A927F947_9BACT</name>
<dbReference type="InterPro" id="IPR010985">
    <property type="entry name" value="Ribbon_hlx_hlx"/>
</dbReference>
<evidence type="ECO:0000256" key="1">
    <source>
        <dbReference type="ARBA" id="ARBA00008580"/>
    </source>
</evidence>
<keyword evidence="4" id="KW-1185">Reference proteome</keyword>
<keyword evidence="2" id="KW-1277">Toxin-antitoxin system</keyword>
<reference evidence="3" key="1">
    <citation type="submission" date="2020-09" db="EMBL/GenBank/DDBJ databases">
        <title>Pelagicoccus enzymogenes sp. nov. with an EPS production, isolated from marine sediment.</title>
        <authorList>
            <person name="Feng X."/>
        </authorList>
    </citation>
    <scope>NUCLEOTIDE SEQUENCE</scope>
    <source>
        <strain evidence="3">NFK12</strain>
    </source>
</reference>
<proteinExistence type="inferred from homology"/>
<dbReference type="SUPFAM" id="SSF47598">
    <property type="entry name" value="Ribbon-helix-helix"/>
    <property type="match status" value="1"/>
</dbReference>
<organism evidence="3 4">
    <name type="scientific">Pelagicoccus enzymogenes</name>
    <dbReference type="NCBI Taxonomy" id="2773457"/>
    <lineage>
        <taxon>Bacteria</taxon>
        <taxon>Pseudomonadati</taxon>
        <taxon>Verrucomicrobiota</taxon>
        <taxon>Opitutia</taxon>
        <taxon>Puniceicoccales</taxon>
        <taxon>Pelagicoccaceae</taxon>
        <taxon>Pelagicoccus</taxon>
    </lineage>
</organism>
<dbReference type="EMBL" id="JACYFG010000038">
    <property type="protein sequence ID" value="MBD5780773.1"/>
    <property type="molecule type" value="Genomic_DNA"/>
</dbReference>
<dbReference type="CDD" id="cd22231">
    <property type="entry name" value="RHH_NikR_HicB-like"/>
    <property type="match status" value="1"/>
</dbReference>
<dbReference type="InterPro" id="IPR038296">
    <property type="entry name" value="ParD_sf"/>
</dbReference>
<dbReference type="Pfam" id="PF03693">
    <property type="entry name" value="ParD_antitoxin"/>
    <property type="match status" value="1"/>
</dbReference>
<comment type="similarity">
    <text evidence="1">Belongs to the ParD antitoxin family.</text>
</comment>
<comment type="caution">
    <text evidence="3">The sequence shown here is derived from an EMBL/GenBank/DDBJ whole genome shotgun (WGS) entry which is preliminary data.</text>
</comment>
<protein>
    <submittedName>
        <fullName evidence="3">Type II toxin-antitoxin system ParD family antitoxin</fullName>
    </submittedName>
</protein>
<gene>
    <name evidence="3" type="ORF">IEN85_14835</name>
</gene>
<dbReference type="Gene3D" id="6.10.10.120">
    <property type="entry name" value="Antitoxin ParD1-like"/>
    <property type="match status" value="1"/>
</dbReference>
<dbReference type="NCBIfam" id="TIGR02606">
    <property type="entry name" value="antidote_CC2985"/>
    <property type="match status" value="1"/>
</dbReference>
<dbReference type="GO" id="GO:0006355">
    <property type="term" value="P:regulation of DNA-templated transcription"/>
    <property type="evidence" value="ECO:0007669"/>
    <property type="project" value="InterPro"/>
</dbReference>
<dbReference type="PANTHER" id="PTHR36582">
    <property type="entry name" value="ANTITOXIN PARD"/>
    <property type="match status" value="1"/>
</dbReference>